<dbReference type="InterPro" id="IPR022157">
    <property type="entry name" value="Dynactin"/>
</dbReference>
<dbReference type="PANTHER" id="PTHR18916:SF6">
    <property type="entry name" value="DYNACTIN SUBUNIT 1"/>
    <property type="match status" value="1"/>
</dbReference>
<keyword evidence="2" id="KW-0963">Cytoplasm</keyword>
<reference evidence="11" key="1">
    <citation type="submission" date="2025-08" db="UniProtKB">
        <authorList>
            <consortium name="RefSeq"/>
        </authorList>
    </citation>
    <scope>IDENTIFICATION</scope>
</reference>
<evidence type="ECO:0000256" key="3">
    <source>
        <dbReference type="ARBA" id="ARBA00022701"/>
    </source>
</evidence>
<evidence type="ECO:0000256" key="7">
    <source>
        <dbReference type="SAM" id="Coils"/>
    </source>
</evidence>
<evidence type="ECO:0000256" key="1">
    <source>
        <dbReference type="ARBA" id="ARBA00004245"/>
    </source>
</evidence>
<feature type="coiled-coil region" evidence="7">
    <location>
        <begin position="1072"/>
        <end position="1099"/>
    </location>
</feature>
<dbReference type="GO" id="GO:0030286">
    <property type="term" value="C:dynein complex"/>
    <property type="evidence" value="ECO:0007669"/>
    <property type="project" value="UniProtKB-KW"/>
</dbReference>
<keyword evidence="3" id="KW-0493">Microtubule</keyword>
<evidence type="ECO:0000256" key="8">
    <source>
        <dbReference type="SAM" id="MobiDB-lite"/>
    </source>
</evidence>
<dbReference type="GO" id="GO:0000922">
    <property type="term" value="C:spindle pole"/>
    <property type="evidence" value="ECO:0007669"/>
    <property type="project" value="TreeGrafter"/>
</dbReference>
<evidence type="ECO:0000256" key="2">
    <source>
        <dbReference type="ARBA" id="ARBA00022490"/>
    </source>
</evidence>
<organism evidence="10 11">
    <name type="scientific">Cottoperca gobio</name>
    <name type="common">Frogmouth</name>
    <name type="synonym">Aphritis gobio</name>
    <dbReference type="NCBI Taxonomy" id="56716"/>
    <lineage>
        <taxon>Eukaryota</taxon>
        <taxon>Metazoa</taxon>
        <taxon>Chordata</taxon>
        <taxon>Craniata</taxon>
        <taxon>Vertebrata</taxon>
        <taxon>Euteleostomi</taxon>
        <taxon>Actinopterygii</taxon>
        <taxon>Neopterygii</taxon>
        <taxon>Teleostei</taxon>
        <taxon>Neoteleostei</taxon>
        <taxon>Acanthomorphata</taxon>
        <taxon>Eupercaria</taxon>
        <taxon>Perciformes</taxon>
        <taxon>Notothenioidei</taxon>
        <taxon>Bovichtidae</taxon>
        <taxon>Cottoperca</taxon>
    </lineage>
</organism>
<proteinExistence type="predicted"/>
<keyword evidence="5 7" id="KW-0175">Coiled coil</keyword>
<dbReference type="GO" id="GO:0007097">
    <property type="term" value="P:nuclear migration"/>
    <property type="evidence" value="ECO:0007669"/>
    <property type="project" value="TreeGrafter"/>
</dbReference>
<keyword evidence="4" id="KW-0243">Dynein</keyword>
<keyword evidence="6" id="KW-0206">Cytoskeleton</keyword>
<evidence type="ECO:0000259" key="9">
    <source>
        <dbReference type="Pfam" id="PF12455"/>
    </source>
</evidence>
<dbReference type="GO" id="GO:0005874">
    <property type="term" value="C:microtubule"/>
    <property type="evidence" value="ECO:0007669"/>
    <property type="project" value="UniProtKB-KW"/>
</dbReference>
<dbReference type="PANTHER" id="PTHR18916">
    <property type="entry name" value="DYNACTIN 1-RELATED MICROTUBULE-BINDING"/>
    <property type="match status" value="1"/>
</dbReference>
<evidence type="ECO:0000256" key="6">
    <source>
        <dbReference type="ARBA" id="ARBA00023212"/>
    </source>
</evidence>
<evidence type="ECO:0000313" key="10">
    <source>
        <dbReference type="Proteomes" id="UP000504630"/>
    </source>
</evidence>
<feature type="coiled-coil region" evidence="7">
    <location>
        <begin position="860"/>
        <end position="937"/>
    </location>
</feature>
<dbReference type="GeneID" id="115023455"/>
<protein>
    <submittedName>
        <fullName evidence="11">Dynactin subunit 1-like isoform X9</fullName>
    </submittedName>
</protein>
<evidence type="ECO:0000313" key="11">
    <source>
        <dbReference type="RefSeq" id="XP_029310311.1"/>
    </source>
</evidence>
<dbReference type="GO" id="GO:0000132">
    <property type="term" value="P:establishment of mitotic spindle orientation"/>
    <property type="evidence" value="ECO:0007669"/>
    <property type="project" value="TreeGrafter"/>
</dbReference>
<evidence type="ECO:0000256" key="5">
    <source>
        <dbReference type="ARBA" id="ARBA00023054"/>
    </source>
</evidence>
<dbReference type="Pfam" id="PF12455">
    <property type="entry name" value="Dynactin"/>
    <property type="match status" value="1"/>
</dbReference>
<sequence length="1165" mass="130973">MGYLSDSPSSRWWKTAPPHQILLNQALQRYSGKKTFTRLPDPSRRLVRACHPLCQGMSAKRAFPPTRVHWGLLLCLSPVGRLQQWQPQSRLLQARQHIYFSPPPTHPSQEEESMRGQVKDLEEKLETLKMKRTEDKAKLKELEKHKIQLEQLHEWKTKMQEQQAELQKQLKEAKKDAREAQEGKDRYMEEMSDTADAIEMATLDKEMAEERSESLQVEVDTLKEKVEELSMDLEIIRHEISEKGSDGAASSYHVKQLEEQNGRLKEALVRMRDLSTSEKQEHVKLQKHMEKKNTELETLRTQKEKLQDEVKLAEATIDELKEQVDAALGSEEMVETLTERNLDLEEKVRELRETVTDLEAINEMNDELQENGRETEMELREQVDLSAAKVREAEKRVEAAQETVADYQQTISKYRDLTASIQEANRELITQQNTNAEQVQQPPAELFDFKIKFAETKAYAKAIEMELRKMEVSQSNRQVSLLTSFMPDSFLRHGGDHDCILVLLLIPRLICKAELISKQAQEKFDLNGNLAQGTGLRGPPGEQRSFASGLVYSLSLLQATLHKYEQALNTCSVEVFKRMGTLYSEMSFHERSLDYFIDLLHKDQLDETVQVEPLTKAIKYYQQLYSVHLADHTEDCTVQLADHIKFTQCVLDCMGVEVARLRAFLAAGQESSGLAVLLKDLDTSCSDVKQFCKKIRRRMPGTDVVGVPAALNFGPQVSESLTECRRQQTRVVAVLQELAAAGAQMLVQLTEQEGLNALKLEDIACMAVEQVYGSHGLNGPDCLRQSCSSVISTMNKMATAMQEGEYDADKPQGKTLPVDVRASNVRAEMTDAEGLGVKLEDRETVIKEVKKSLKIKGEELSEANVRLSLLEKKLDTSTKDADERVEKIQTKLDENLALLKKKEKEFEETMDALQADIDQLEAEKAELKQRINSQSKMTIEGLRAPPASGIASIVQGSAGAGLPPSLAGPVQVVDSPLLRQQVEAQRLGIKHLKNENNRLKAEKMRAQLASLPPLCPPKLPQASKESSMPPHGLNTGIYRRTDQLLATLLKLSSEVKVVDITGKTAVSAGAQLIEQTARLQNLSNALDKLKGEVAEHVVSRQPGAKASSDFATFPISSFVKAKEEKQGGTVFVGRVAIPCTRGQEQVHRLVLSQQQLHQVHRLLMA</sequence>
<keyword evidence="10" id="KW-1185">Reference proteome</keyword>
<dbReference type="GO" id="GO:0000776">
    <property type="term" value="C:kinetochore"/>
    <property type="evidence" value="ECO:0007669"/>
    <property type="project" value="TreeGrafter"/>
</dbReference>
<gene>
    <name evidence="11" type="primary">LOC115023455</name>
</gene>
<dbReference type="GO" id="GO:0030424">
    <property type="term" value="C:axon"/>
    <property type="evidence" value="ECO:0007669"/>
    <property type="project" value="TreeGrafter"/>
</dbReference>
<name>A0A6J2RJD5_COTGO</name>
<feature type="domain" description="Dynein associated protein" evidence="9">
    <location>
        <begin position="422"/>
        <end position="699"/>
    </location>
</feature>
<feature type="region of interest" description="Disordered" evidence="8">
    <location>
        <begin position="166"/>
        <end position="189"/>
    </location>
</feature>
<comment type="subcellular location">
    <subcellularLocation>
        <location evidence="1">Cytoplasm</location>
        <location evidence="1">Cytoskeleton</location>
    </subcellularLocation>
</comment>
<dbReference type="AlphaFoldDB" id="A0A6J2RJD5"/>
<evidence type="ECO:0000256" key="4">
    <source>
        <dbReference type="ARBA" id="ARBA00023017"/>
    </source>
</evidence>
<feature type="coiled-coil region" evidence="7">
    <location>
        <begin position="982"/>
        <end position="1009"/>
    </location>
</feature>
<dbReference type="Proteomes" id="UP000504630">
    <property type="component" value="Chromosome 18"/>
</dbReference>
<dbReference type="RefSeq" id="XP_029310311.1">
    <property type="nucleotide sequence ID" value="XM_029454451.1"/>
</dbReference>
<feature type="compositionally biased region" description="Basic and acidic residues" evidence="8">
    <location>
        <begin position="168"/>
        <end position="189"/>
    </location>
</feature>
<accession>A0A6J2RJD5</accession>